<evidence type="ECO:0000313" key="1">
    <source>
        <dbReference type="EMBL" id="EGC18800.1"/>
    </source>
</evidence>
<evidence type="ECO:0008006" key="3">
    <source>
        <dbReference type="Google" id="ProtNLM"/>
    </source>
</evidence>
<dbReference type="AlphaFoldDB" id="F0FB37"/>
<organism evidence="1 2">
    <name type="scientific">Prevotella multiformis DSM 16608</name>
    <dbReference type="NCBI Taxonomy" id="888743"/>
    <lineage>
        <taxon>Bacteria</taxon>
        <taxon>Pseudomonadati</taxon>
        <taxon>Bacteroidota</taxon>
        <taxon>Bacteroidia</taxon>
        <taxon>Bacteroidales</taxon>
        <taxon>Prevotellaceae</taxon>
        <taxon>Prevotella</taxon>
    </lineage>
</organism>
<accession>F0FB37</accession>
<dbReference type="HOGENOM" id="CLU_051340_1_0_10"/>
<name>F0FB37_9BACT</name>
<dbReference type="STRING" id="888743.HMPREF9141_2804"/>
<evidence type="ECO:0000313" key="2">
    <source>
        <dbReference type="Proteomes" id="UP000005697"/>
    </source>
</evidence>
<dbReference type="Proteomes" id="UP000005697">
    <property type="component" value="Unassembled WGS sequence"/>
</dbReference>
<comment type="caution">
    <text evidence="1">The sequence shown here is derived from an EMBL/GenBank/DDBJ whole genome shotgun (WGS) entry which is preliminary data.</text>
</comment>
<keyword evidence="2" id="KW-1185">Reference proteome</keyword>
<dbReference type="InterPro" id="IPR027375">
    <property type="entry name" value="DKNYY"/>
</dbReference>
<reference evidence="1 2" key="1">
    <citation type="submission" date="2011-01" db="EMBL/GenBank/DDBJ databases">
        <authorList>
            <person name="Muzny D."/>
            <person name="Qin X."/>
            <person name="Deng J."/>
            <person name="Jiang H."/>
            <person name="Liu Y."/>
            <person name="Qu J."/>
            <person name="Song X.-Z."/>
            <person name="Zhang L."/>
            <person name="Thornton R."/>
            <person name="Coyle M."/>
            <person name="Francisco L."/>
            <person name="Jackson L."/>
            <person name="Javaid M."/>
            <person name="Korchina V."/>
            <person name="Kovar C."/>
            <person name="Mata R."/>
            <person name="Mathew T."/>
            <person name="Ngo R."/>
            <person name="Nguyen L."/>
            <person name="Nguyen N."/>
            <person name="Okwuonu G."/>
            <person name="Ongeri F."/>
            <person name="Pham C."/>
            <person name="Simmons D."/>
            <person name="Wilczek-Boney K."/>
            <person name="Hale W."/>
            <person name="Jakkamsetti A."/>
            <person name="Pham P."/>
            <person name="Ruth R."/>
            <person name="San Lucas F."/>
            <person name="Warren J."/>
            <person name="Zhang J."/>
            <person name="Zhao Z."/>
            <person name="Zhou C."/>
            <person name="Zhu D."/>
            <person name="Lee S."/>
            <person name="Bess C."/>
            <person name="Blankenburg K."/>
            <person name="Forbes L."/>
            <person name="Fu Q."/>
            <person name="Gubbala S."/>
            <person name="Hirani K."/>
            <person name="Jayaseelan J.C."/>
            <person name="Lara F."/>
            <person name="Munidasa M."/>
            <person name="Palculict T."/>
            <person name="Patil S."/>
            <person name="Pu L.-L."/>
            <person name="Saada N."/>
            <person name="Tang L."/>
            <person name="Weissenberger G."/>
            <person name="Zhu Y."/>
            <person name="Hemphill L."/>
            <person name="Shang Y."/>
            <person name="Youmans B."/>
            <person name="Ayvaz T."/>
            <person name="Ross M."/>
            <person name="Santibanez J."/>
            <person name="Aqrawi P."/>
            <person name="Gross S."/>
            <person name="Joshi V."/>
            <person name="Fowler G."/>
            <person name="Nazareth L."/>
            <person name="Reid J."/>
            <person name="Worley K."/>
            <person name="Petrosino J."/>
            <person name="Highlander S."/>
            <person name="Gibbs R."/>
        </authorList>
    </citation>
    <scope>NUCLEOTIDE SEQUENCE [LARGE SCALE GENOMIC DNA]</scope>
    <source>
        <strain evidence="1 2">DSM 16608</strain>
    </source>
</reference>
<sequence>MLTVRKSYYLCSLKINKKESINMKKKNLDSLRHGCIVFMAAFSLSVPAQSTRQVQPYSFQQKGVFYGRQPVVGIDMSTFVDLGYGYAKDRYNVYFEGRILPFVDPLTFRLRIPGGIYPDTYPSFPDEGYNPYYQEGYMVTSNAVLFNGKKISDNPRSFRDLGWGYGKDNFEVYYMGRKIEGAMNSSFKVLKDGYAEDSFETYYRGKVVK</sequence>
<dbReference type="EMBL" id="AEWX01000047">
    <property type="protein sequence ID" value="EGC18800.1"/>
    <property type="molecule type" value="Genomic_DNA"/>
</dbReference>
<gene>
    <name evidence="1" type="ORF">HMPREF9141_2804</name>
</gene>
<dbReference type="Pfam" id="PF13644">
    <property type="entry name" value="DKNYY"/>
    <property type="match status" value="1"/>
</dbReference>
<proteinExistence type="predicted"/>
<protein>
    <recommendedName>
        <fullName evidence="3">DKNYY family protein</fullName>
    </recommendedName>
</protein>